<accession>A0ABR4Z4X3</accession>
<evidence type="ECO:0000313" key="2">
    <source>
        <dbReference type="Proteomes" id="UP000031364"/>
    </source>
</evidence>
<sequence>MKTPEQRPGDVLYVVMAAIDDGDDLGSFTTAELLRVVRRDLDPTPTAEEVTTALTLLALPSINGLHVAGDEWQPADPVDRVASRLYALAEAVADYRHGFNGLLELDNRY</sequence>
<comment type="caution">
    <text evidence="1">The sequence shown here is derived from an EMBL/GenBank/DDBJ whole genome shotgun (WGS) entry which is preliminary data.</text>
</comment>
<dbReference type="RefSeq" id="WP_043680395.1">
    <property type="nucleotide sequence ID" value="NZ_BDCI01000023.1"/>
</dbReference>
<dbReference type="EMBL" id="JNFP01000070">
    <property type="protein sequence ID" value="KIA60380.1"/>
    <property type="molecule type" value="Genomic_DNA"/>
</dbReference>
<proteinExistence type="predicted"/>
<keyword evidence="2" id="KW-1185">Reference proteome</keyword>
<protein>
    <submittedName>
        <fullName evidence="1">Uncharacterized protein</fullName>
    </submittedName>
</protein>
<evidence type="ECO:0000313" key="1">
    <source>
        <dbReference type="EMBL" id="KIA60380.1"/>
    </source>
</evidence>
<gene>
    <name evidence="1" type="ORF">FG87_37190</name>
</gene>
<dbReference type="Proteomes" id="UP000031364">
    <property type="component" value="Unassembled WGS sequence"/>
</dbReference>
<name>A0ABR4Z4X3_9NOCA</name>
<organism evidence="1 2">
    <name type="scientific">Nocardia vulneris</name>
    <dbReference type="NCBI Taxonomy" id="1141657"/>
    <lineage>
        <taxon>Bacteria</taxon>
        <taxon>Bacillati</taxon>
        <taxon>Actinomycetota</taxon>
        <taxon>Actinomycetes</taxon>
        <taxon>Mycobacteriales</taxon>
        <taxon>Nocardiaceae</taxon>
        <taxon>Nocardia</taxon>
    </lineage>
</organism>
<reference evidence="1 2" key="1">
    <citation type="journal article" date="2014" name="Int. J. Syst. Evol. Microbiol.">
        <title>Nocardia vulneris sp. nov., isolated from wounds of human patients in North America.</title>
        <authorList>
            <person name="Lasker B.A."/>
            <person name="Bell M."/>
            <person name="Klenk H.P."/>
            <person name="Sproer C."/>
            <person name="Schumann C."/>
            <person name="Schumann P."/>
            <person name="Brown J.M."/>
        </authorList>
    </citation>
    <scope>NUCLEOTIDE SEQUENCE [LARGE SCALE GENOMIC DNA]</scope>
    <source>
        <strain evidence="1 2">W9851</strain>
    </source>
</reference>